<feature type="domain" description="AMP-dependent synthetase/ligase" evidence="4">
    <location>
        <begin position="160"/>
        <end position="373"/>
    </location>
</feature>
<dbReference type="PANTHER" id="PTHR43201:SF5">
    <property type="entry name" value="MEDIUM-CHAIN ACYL-COA LIGASE ACSF2, MITOCHONDRIAL"/>
    <property type="match status" value="1"/>
</dbReference>
<dbReference type="EMBL" id="VCQV01000030">
    <property type="protein sequence ID" value="TWP34191.1"/>
    <property type="molecule type" value="Genomic_DNA"/>
</dbReference>
<keyword evidence="7" id="KW-1185">Reference proteome</keyword>
<evidence type="ECO:0000256" key="3">
    <source>
        <dbReference type="SAM" id="MobiDB-lite"/>
    </source>
</evidence>
<feature type="domain" description="AMP-binding enzyme C-terminal" evidence="5">
    <location>
        <begin position="423"/>
        <end position="499"/>
    </location>
</feature>
<evidence type="ECO:0000313" key="7">
    <source>
        <dbReference type="Proteomes" id="UP000320244"/>
    </source>
</evidence>
<dbReference type="InterPro" id="IPR045851">
    <property type="entry name" value="AMP-bd_C_sf"/>
</dbReference>
<evidence type="ECO:0000256" key="2">
    <source>
        <dbReference type="ARBA" id="ARBA00022598"/>
    </source>
</evidence>
<organism evidence="6 7">
    <name type="scientific">Leekyejoonella antrihumi</name>
    <dbReference type="NCBI Taxonomy" id="1660198"/>
    <lineage>
        <taxon>Bacteria</taxon>
        <taxon>Bacillati</taxon>
        <taxon>Actinomycetota</taxon>
        <taxon>Actinomycetes</taxon>
        <taxon>Micrococcales</taxon>
        <taxon>Dermacoccaceae</taxon>
        <taxon>Leekyejoonella</taxon>
    </lineage>
</organism>
<dbReference type="Pfam" id="PF00501">
    <property type="entry name" value="AMP-binding"/>
    <property type="match status" value="2"/>
</dbReference>
<dbReference type="PANTHER" id="PTHR43201">
    <property type="entry name" value="ACYL-COA SYNTHETASE"/>
    <property type="match status" value="1"/>
</dbReference>
<comment type="caution">
    <text evidence="6">The sequence shown here is derived from an EMBL/GenBank/DDBJ whole genome shotgun (WGS) entry which is preliminary data.</text>
</comment>
<reference evidence="6 7" key="1">
    <citation type="submission" date="2019-05" db="EMBL/GenBank/DDBJ databases">
        <authorList>
            <person name="Lee S.D."/>
        </authorList>
    </citation>
    <scope>NUCLEOTIDE SEQUENCE [LARGE SCALE GENOMIC DNA]</scope>
    <source>
        <strain evidence="6 7">C5-26</strain>
    </source>
</reference>
<gene>
    <name evidence="6" type="ORF">FGL98_18185</name>
</gene>
<keyword evidence="2 6" id="KW-0436">Ligase</keyword>
<dbReference type="SUPFAM" id="SSF56801">
    <property type="entry name" value="Acetyl-CoA synthetase-like"/>
    <property type="match status" value="1"/>
</dbReference>
<dbReference type="InterPro" id="IPR000873">
    <property type="entry name" value="AMP-dep_synth/lig_dom"/>
</dbReference>
<dbReference type="GO" id="GO:0006631">
    <property type="term" value="P:fatty acid metabolic process"/>
    <property type="evidence" value="ECO:0007669"/>
    <property type="project" value="TreeGrafter"/>
</dbReference>
<evidence type="ECO:0000313" key="6">
    <source>
        <dbReference type="EMBL" id="TWP34191.1"/>
    </source>
</evidence>
<dbReference type="GO" id="GO:0031956">
    <property type="term" value="F:medium-chain fatty acid-CoA ligase activity"/>
    <property type="evidence" value="ECO:0007669"/>
    <property type="project" value="TreeGrafter"/>
</dbReference>
<evidence type="ECO:0000259" key="4">
    <source>
        <dbReference type="Pfam" id="PF00501"/>
    </source>
</evidence>
<dbReference type="InterPro" id="IPR020845">
    <property type="entry name" value="AMP-binding_CS"/>
</dbReference>
<feature type="domain" description="AMP-dependent synthetase/ligase" evidence="4">
    <location>
        <begin position="56"/>
        <end position="145"/>
    </location>
</feature>
<comment type="similarity">
    <text evidence="1">Belongs to the ATP-dependent AMP-binding enzyme family.</text>
</comment>
<proteinExistence type="inferred from homology"/>
<dbReference type="Proteomes" id="UP000320244">
    <property type="component" value="Unassembled WGS sequence"/>
</dbReference>
<dbReference type="RefSeq" id="WP_146319103.1">
    <property type="nucleotide sequence ID" value="NZ_VCQV01000030.1"/>
</dbReference>
<accession>A0A563DW32</accession>
<sequence>MSVPPLAGAGITPIPPLDDPRYTADDVVRREDGLLHYTGLPQSLVQMLRDRATGDSAEDEAVVELGGERVTYAQLWDRATRVAGGMRDQGIRPGDRVAILSAAGVDWVLAFLGAIAAGAIAVPVNTRFAPPEVEYVLADCGAAYVQRAGQSLPEGDPFCVEPASSDVAAIFYTSGTTGRPKGALTTHEAFLSNCESSTRDRTVLGPDLRTLISVPLFHVTGCNSQLLTALYCGGCSVIMPQLDIALLIKTIETEQISVLVTVPAIYAMMLNHPSFPDADVSSVQGCGYGGAPISPDLVHRIKAAFSQSTVTNGFGMTETASLLTALPDEYAAEHADSVGFQVPVIDLALYLMDPATGVGELLVRGPNITTGYWNKPERTRDAFVDGWLRTGDVARVSSEGLVYIVDRAKDVINRGGENVYSVEVENALAGAPGVFEAAVVAVPNERLGEAVGAVIVSPPGQSADPAAITAYLDGRIADFKIPQYIIVSSDPLPRNPGGKILKGPLRTLTDWGERLR</sequence>
<dbReference type="InterPro" id="IPR042099">
    <property type="entry name" value="ANL_N_sf"/>
</dbReference>
<dbReference type="Gene3D" id="3.40.50.12780">
    <property type="entry name" value="N-terminal domain of ligase-like"/>
    <property type="match status" value="1"/>
</dbReference>
<dbReference type="AlphaFoldDB" id="A0A563DW32"/>
<dbReference type="PROSITE" id="PS00455">
    <property type="entry name" value="AMP_BINDING"/>
    <property type="match status" value="1"/>
</dbReference>
<feature type="region of interest" description="Disordered" evidence="3">
    <location>
        <begin position="1"/>
        <end position="22"/>
    </location>
</feature>
<dbReference type="Gene3D" id="3.30.300.30">
    <property type="match status" value="1"/>
</dbReference>
<name>A0A563DW32_9MICO</name>
<protein>
    <submittedName>
        <fullName evidence="6">Long-chain fatty acid--CoA ligase</fullName>
    </submittedName>
</protein>
<evidence type="ECO:0000256" key="1">
    <source>
        <dbReference type="ARBA" id="ARBA00006432"/>
    </source>
</evidence>
<dbReference type="Pfam" id="PF13193">
    <property type="entry name" value="AMP-binding_C"/>
    <property type="match status" value="1"/>
</dbReference>
<dbReference type="InterPro" id="IPR025110">
    <property type="entry name" value="AMP-bd_C"/>
</dbReference>
<dbReference type="OrthoDB" id="9803968at2"/>
<evidence type="ECO:0000259" key="5">
    <source>
        <dbReference type="Pfam" id="PF13193"/>
    </source>
</evidence>
<reference evidence="6 7" key="2">
    <citation type="submission" date="2019-08" db="EMBL/GenBank/DDBJ databases">
        <title>Jejuicoccus antrihumi gen. nov., sp. nov., a new member of the family Dermacoccaceae isolated from a cave.</title>
        <authorList>
            <person name="Schumann P."/>
            <person name="Kim I.S."/>
        </authorList>
    </citation>
    <scope>NUCLEOTIDE SEQUENCE [LARGE SCALE GENOMIC DNA]</scope>
    <source>
        <strain evidence="6 7">C5-26</strain>
    </source>
</reference>